<dbReference type="EMBL" id="JBHRWI010000007">
    <property type="protein sequence ID" value="MFC3509985.1"/>
    <property type="molecule type" value="Genomic_DNA"/>
</dbReference>
<gene>
    <name evidence="1" type="ORF">ACFORO_07395</name>
</gene>
<accession>A0ABV7Q9M3</accession>
<keyword evidence="2" id="KW-1185">Reference proteome</keyword>
<organism evidence="1 2">
    <name type="scientific">Amycolatopsis halotolerans</name>
    <dbReference type="NCBI Taxonomy" id="330083"/>
    <lineage>
        <taxon>Bacteria</taxon>
        <taxon>Bacillati</taxon>
        <taxon>Actinomycetota</taxon>
        <taxon>Actinomycetes</taxon>
        <taxon>Pseudonocardiales</taxon>
        <taxon>Pseudonocardiaceae</taxon>
        <taxon>Amycolatopsis</taxon>
    </lineage>
</organism>
<sequence length="195" mass="19074">MPQLTTELAAIVIAPWATVEKAGSGPILRGVPRPRGSTALGCGAAGAEVAGAELVGAAAAGAELVGAAAAGAEVVGAAAGAGLFGAEVAEVDGAGLADAAPTCAEDGLAGLTLGGKVAPIAGAALATPTAKITASAAAARFPRERMNPERRAITQAPTEKDGIVELLTRVHRHQAGEFVPRSPPWRGVHEQGITA</sequence>
<name>A0ABV7Q9M3_9PSEU</name>
<dbReference type="Proteomes" id="UP001595764">
    <property type="component" value="Unassembled WGS sequence"/>
</dbReference>
<dbReference type="RefSeq" id="WP_377870600.1">
    <property type="nucleotide sequence ID" value="NZ_JBHMAY010000022.1"/>
</dbReference>
<reference evidence="2" key="1">
    <citation type="journal article" date="2019" name="Int. J. Syst. Evol. Microbiol.">
        <title>The Global Catalogue of Microorganisms (GCM) 10K type strain sequencing project: providing services to taxonomists for standard genome sequencing and annotation.</title>
        <authorList>
            <consortium name="The Broad Institute Genomics Platform"/>
            <consortium name="The Broad Institute Genome Sequencing Center for Infectious Disease"/>
            <person name="Wu L."/>
            <person name="Ma J."/>
        </authorList>
    </citation>
    <scope>NUCLEOTIDE SEQUENCE [LARGE SCALE GENOMIC DNA]</scope>
    <source>
        <strain evidence="2">CGMCC 4.7682</strain>
    </source>
</reference>
<protein>
    <submittedName>
        <fullName evidence="1">Uncharacterized protein</fullName>
    </submittedName>
</protein>
<evidence type="ECO:0000313" key="1">
    <source>
        <dbReference type="EMBL" id="MFC3509985.1"/>
    </source>
</evidence>
<proteinExistence type="predicted"/>
<evidence type="ECO:0000313" key="2">
    <source>
        <dbReference type="Proteomes" id="UP001595764"/>
    </source>
</evidence>
<comment type="caution">
    <text evidence="1">The sequence shown here is derived from an EMBL/GenBank/DDBJ whole genome shotgun (WGS) entry which is preliminary data.</text>
</comment>